<organism evidence="1 2">
    <name type="scientific">Heracleum sosnowskyi</name>
    <dbReference type="NCBI Taxonomy" id="360622"/>
    <lineage>
        <taxon>Eukaryota</taxon>
        <taxon>Viridiplantae</taxon>
        <taxon>Streptophyta</taxon>
        <taxon>Embryophyta</taxon>
        <taxon>Tracheophyta</taxon>
        <taxon>Spermatophyta</taxon>
        <taxon>Magnoliopsida</taxon>
        <taxon>eudicotyledons</taxon>
        <taxon>Gunneridae</taxon>
        <taxon>Pentapetalae</taxon>
        <taxon>asterids</taxon>
        <taxon>campanulids</taxon>
        <taxon>Apiales</taxon>
        <taxon>Apiaceae</taxon>
        <taxon>Apioideae</taxon>
        <taxon>apioid superclade</taxon>
        <taxon>Tordylieae</taxon>
        <taxon>Tordyliinae</taxon>
        <taxon>Heracleum</taxon>
    </lineage>
</organism>
<gene>
    <name evidence="1" type="ORF">POM88_002621</name>
</gene>
<name>A0AAD8JI03_9APIA</name>
<evidence type="ECO:0000313" key="2">
    <source>
        <dbReference type="Proteomes" id="UP001237642"/>
    </source>
</evidence>
<proteinExistence type="predicted"/>
<reference evidence="1" key="2">
    <citation type="submission" date="2023-05" db="EMBL/GenBank/DDBJ databases">
        <authorList>
            <person name="Schelkunov M.I."/>
        </authorList>
    </citation>
    <scope>NUCLEOTIDE SEQUENCE</scope>
    <source>
        <strain evidence="1">Hsosn_3</strain>
        <tissue evidence="1">Leaf</tissue>
    </source>
</reference>
<protein>
    <submittedName>
        <fullName evidence="1">Uncharacterized protein</fullName>
    </submittedName>
</protein>
<reference evidence="1" key="1">
    <citation type="submission" date="2023-02" db="EMBL/GenBank/DDBJ databases">
        <title>Genome of toxic invasive species Heracleum sosnowskyi carries increased number of genes despite the absence of recent whole-genome duplications.</title>
        <authorList>
            <person name="Schelkunov M."/>
            <person name="Shtratnikova V."/>
            <person name="Makarenko M."/>
            <person name="Klepikova A."/>
            <person name="Omelchenko D."/>
            <person name="Novikova G."/>
            <person name="Obukhova E."/>
            <person name="Bogdanov V."/>
            <person name="Penin A."/>
            <person name="Logacheva M."/>
        </authorList>
    </citation>
    <scope>NUCLEOTIDE SEQUENCE</scope>
    <source>
        <strain evidence="1">Hsosn_3</strain>
        <tissue evidence="1">Leaf</tissue>
    </source>
</reference>
<evidence type="ECO:0000313" key="1">
    <source>
        <dbReference type="EMBL" id="KAK1403016.1"/>
    </source>
</evidence>
<dbReference type="AlphaFoldDB" id="A0AAD8JI03"/>
<comment type="caution">
    <text evidence="1">The sequence shown here is derived from an EMBL/GenBank/DDBJ whole genome shotgun (WGS) entry which is preliminary data.</text>
</comment>
<keyword evidence="2" id="KW-1185">Reference proteome</keyword>
<accession>A0AAD8JI03</accession>
<sequence>MQWSQREKRIESNSDFISFKLICNTPTLCYLLGGSSTVTVVTTLFRNTIPHTEEHVVKDSSVNADRGKDVHAPVGEMGKDPVSSSVGNRDFGLWRGHKVNSEFVYLLDLNDFTKISMTEVDSEMLVEYKDAFAYLQNKGFNARVDDANSKLQDVQTRRAEKLRAVEKAFGTMGTKLAFGFIGDDLLSSP</sequence>
<dbReference type="Proteomes" id="UP001237642">
    <property type="component" value="Unassembled WGS sequence"/>
</dbReference>
<dbReference type="EMBL" id="JAUIZM010000001">
    <property type="protein sequence ID" value="KAK1403016.1"/>
    <property type="molecule type" value="Genomic_DNA"/>
</dbReference>